<organism evidence="7">
    <name type="scientific">hydrothermal vent metagenome</name>
    <dbReference type="NCBI Taxonomy" id="652676"/>
    <lineage>
        <taxon>unclassified sequences</taxon>
        <taxon>metagenomes</taxon>
        <taxon>ecological metagenomes</taxon>
    </lineage>
</organism>
<dbReference type="GO" id="GO:0000166">
    <property type="term" value="F:nucleotide binding"/>
    <property type="evidence" value="ECO:0007669"/>
    <property type="project" value="UniProtKB-KW"/>
</dbReference>
<dbReference type="Pfam" id="PF01975">
    <property type="entry name" value="SurE"/>
    <property type="match status" value="1"/>
</dbReference>
<dbReference type="EMBL" id="UOEQ01000062">
    <property type="protein sequence ID" value="VAW15110.1"/>
    <property type="molecule type" value="Genomic_DNA"/>
</dbReference>
<evidence type="ECO:0000259" key="6">
    <source>
        <dbReference type="Pfam" id="PF01975"/>
    </source>
</evidence>
<dbReference type="PANTHER" id="PTHR30457">
    <property type="entry name" value="5'-NUCLEOTIDASE SURE"/>
    <property type="match status" value="1"/>
</dbReference>
<protein>
    <submittedName>
        <fullName evidence="7">5'-nucleotidase SurE</fullName>
        <ecNumber evidence="7">3.1.3.5</ecNumber>
    </submittedName>
</protein>
<evidence type="ECO:0000256" key="2">
    <source>
        <dbReference type="ARBA" id="ARBA00022490"/>
    </source>
</evidence>
<gene>
    <name evidence="7" type="ORF">MNBD_ALPHA11-718</name>
</gene>
<keyword evidence="4" id="KW-0547">Nucleotide-binding</keyword>
<dbReference type="InterPro" id="IPR030048">
    <property type="entry name" value="SurE"/>
</dbReference>
<comment type="similarity">
    <text evidence="1">Belongs to the SurE nucleotidase family.</text>
</comment>
<keyword evidence="3" id="KW-0479">Metal-binding</keyword>
<accession>A0A3B0TDZ8</accession>
<evidence type="ECO:0000256" key="5">
    <source>
        <dbReference type="ARBA" id="ARBA00022801"/>
    </source>
</evidence>
<dbReference type="SUPFAM" id="SSF64167">
    <property type="entry name" value="SurE-like"/>
    <property type="match status" value="1"/>
</dbReference>
<dbReference type="InterPro" id="IPR002828">
    <property type="entry name" value="SurE-like_Pase/nucleotidase"/>
</dbReference>
<dbReference type="GO" id="GO:0004309">
    <property type="term" value="F:exopolyphosphatase activity"/>
    <property type="evidence" value="ECO:0007669"/>
    <property type="project" value="TreeGrafter"/>
</dbReference>
<dbReference type="InterPro" id="IPR036523">
    <property type="entry name" value="SurE-like_sf"/>
</dbReference>
<evidence type="ECO:0000313" key="7">
    <source>
        <dbReference type="EMBL" id="VAW15110.1"/>
    </source>
</evidence>
<proteinExistence type="inferred from homology"/>
<sequence>MNKNPRILISNDDGIDAPGLDQLRDIAAQLSDDVWVVAPKNNQSGVGHCLTLGTELQYTKKSERVFALNGTPADCVIIACTDLLKDKQPDIVLAGVNHGQNLGDIINCSGTLAAAREGALQGALGIALSQGIDYENQADVFWHTTNGFALEVLQKLIEQAGSAETRNPDIYYNINFPICDMSEVSGIEFVPHQRFFRSAFRHYPSRNDGKFFVSIPKTPTPMQHGHDFHVLHQDNAISITPLSLRQSDLEEIERLRGRISLDNRSD</sequence>
<evidence type="ECO:0000256" key="1">
    <source>
        <dbReference type="ARBA" id="ARBA00011062"/>
    </source>
</evidence>
<keyword evidence="5 7" id="KW-0378">Hydrolase</keyword>
<feature type="domain" description="Survival protein SurE-like phosphatase/nucleotidase" evidence="6">
    <location>
        <begin position="7"/>
        <end position="191"/>
    </location>
</feature>
<keyword evidence="2" id="KW-0963">Cytoplasm</keyword>
<dbReference type="AlphaFoldDB" id="A0A3B0TDZ8"/>
<dbReference type="EC" id="3.1.3.5" evidence="7"/>
<dbReference type="PANTHER" id="PTHR30457:SF12">
    <property type="entry name" value="5'_3'-NUCLEOTIDASE SURE"/>
    <property type="match status" value="1"/>
</dbReference>
<reference evidence="7" key="1">
    <citation type="submission" date="2018-06" db="EMBL/GenBank/DDBJ databases">
        <authorList>
            <person name="Zhirakovskaya E."/>
        </authorList>
    </citation>
    <scope>NUCLEOTIDE SEQUENCE</scope>
</reference>
<dbReference type="GO" id="GO:0046872">
    <property type="term" value="F:metal ion binding"/>
    <property type="evidence" value="ECO:0007669"/>
    <property type="project" value="UniProtKB-KW"/>
</dbReference>
<evidence type="ECO:0000256" key="3">
    <source>
        <dbReference type="ARBA" id="ARBA00022723"/>
    </source>
</evidence>
<evidence type="ECO:0000256" key="4">
    <source>
        <dbReference type="ARBA" id="ARBA00022741"/>
    </source>
</evidence>
<dbReference type="Gene3D" id="3.40.1210.10">
    <property type="entry name" value="Survival protein SurE-like phosphatase/nucleotidase"/>
    <property type="match status" value="1"/>
</dbReference>
<dbReference type="HAMAP" id="MF_00060">
    <property type="entry name" value="SurE"/>
    <property type="match status" value="1"/>
</dbReference>
<dbReference type="NCBIfam" id="TIGR00087">
    <property type="entry name" value="surE"/>
    <property type="match status" value="1"/>
</dbReference>
<dbReference type="GO" id="GO:0008253">
    <property type="term" value="F:5'-nucleotidase activity"/>
    <property type="evidence" value="ECO:0007669"/>
    <property type="project" value="UniProtKB-EC"/>
</dbReference>
<name>A0A3B0TDZ8_9ZZZZ</name>
<dbReference type="GO" id="GO:0008254">
    <property type="term" value="F:3'-nucleotidase activity"/>
    <property type="evidence" value="ECO:0007669"/>
    <property type="project" value="TreeGrafter"/>
</dbReference>